<dbReference type="Proteomes" id="UP000220797">
    <property type="component" value="Unassembled WGS sequence"/>
</dbReference>
<evidence type="ECO:0000259" key="3">
    <source>
        <dbReference type="Pfam" id="PF03159"/>
    </source>
</evidence>
<dbReference type="GeneID" id="39728719"/>
<dbReference type="GO" id="GO:0004534">
    <property type="term" value="F:5'-3' RNA exonuclease activity"/>
    <property type="evidence" value="ECO:0007669"/>
    <property type="project" value="TreeGrafter"/>
</dbReference>
<dbReference type="InterPro" id="IPR027073">
    <property type="entry name" value="5_3_exoribonuclease"/>
</dbReference>
<dbReference type="VEuPathDB" id="PlasmoDB:PGAL8A_00019700"/>
<feature type="signal peptide" evidence="2">
    <location>
        <begin position="1"/>
        <end position="22"/>
    </location>
</feature>
<name>A0A1J1GSL4_PLAGA</name>
<reference evidence="4" key="1">
    <citation type="submission" date="2015-04" db="EMBL/GenBank/DDBJ databases">
        <authorList>
            <consortium name="Pathogen Informatics"/>
        </authorList>
    </citation>
    <scope>NUCLEOTIDE SEQUENCE [LARGE SCALE GENOMIC DNA]</scope>
    <source>
        <strain evidence="4">8A</strain>
    </source>
</reference>
<organism evidence="4 5">
    <name type="scientific">Plasmodium gallinaceum</name>
    <dbReference type="NCBI Taxonomy" id="5849"/>
    <lineage>
        <taxon>Eukaryota</taxon>
        <taxon>Sar</taxon>
        <taxon>Alveolata</taxon>
        <taxon>Apicomplexa</taxon>
        <taxon>Aconoidasida</taxon>
        <taxon>Haemosporida</taxon>
        <taxon>Plasmodiidae</taxon>
        <taxon>Plasmodium</taxon>
        <taxon>Plasmodium (Haemamoeba)</taxon>
    </lineage>
</organism>
<gene>
    <name evidence="4" type="ORF">PGAL8A_00019700</name>
</gene>
<dbReference type="GO" id="GO:0003723">
    <property type="term" value="F:RNA binding"/>
    <property type="evidence" value="ECO:0007669"/>
    <property type="project" value="TreeGrafter"/>
</dbReference>
<keyword evidence="5" id="KW-1185">Reference proteome</keyword>
<dbReference type="GO" id="GO:0005634">
    <property type="term" value="C:nucleus"/>
    <property type="evidence" value="ECO:0007669"/>
    <property type="project" value="TreeGrafter"/>
</dbReference>
<comment type="similarity">
    <text evidence="1">Belongs to the 5'-3' exonuclease family.</text>
</comment>
<feature type="domain" description="Xrn1 N-terminal" evidence="3">
    <location>
        <begin position="23"/>
        <end position="216"/>
    </location>
</feature>
<dbReference type="EMBL" id="CVMV01000033">
    <property type="protein sequence ID" value="CRG95428.1"/>
    <property type="molecule type" value="Genomic_DNA"/>
</dbReference>
<feature type="chain" id="PRO_5012068590" description="Xrn1 N-terminal domain-containing protein" evidence="2">
    <location>
        <begin position="23"/>
        <end position="925"/>
    </location>
</feature>
<evidence type="ECO:0000256" key="2">
    <source>
        <dbReference type="SAM" id="SignalP"/>
    </source>
</evidence>
<accession>A0A1J1GSL4</accession>
<dbReference type="GO" id="GO:0000956">
    <property type="term" value="P:nuclear-transcribed mRNA catabolic process"/>
    <property type="evidence" value="ECO:0007669"/>
    <property type="project" value="TreeGrafter"/>
</dbReference>
<dbReference type="InterPro" id="IPR004859">
    <property type="entry name" value="Xrn1_N"/>
</dbReference>
<proteinExistence type="inferred from homology"/>
<dbReference type="PANTHER" id="PTHR12341:SF7">
    <property type="entry name" value="5'-3' EXORIBONUCLEASE 1"/>
    <property type="match status" value="1"/>
</dbReference>
<dbReference type="Pfam" id="PF03159">
    <property type="entry name" value="XRN_N"/>
    <property type="match status" value="1"/>
</dbReference>
<dbReference type="AlphaFoldDB" id="A0A1J1GSL4"/>
<comment type="caution">
    <text evidence="4">The sequence shown here is derived from an EMBL/GenBank/DDBJ whole genome shotgun (WGS) entry which is preliminary data.</text>
</comment>
<dbReference type="OrthoDB" id="372487at2759"/>
<sequence>MPKYINFKCLFFLLLFLSLIECGIPGLHKWLINNFPSCVKIVHKNNLLDINNLKKNLKINTIKKKENIFEVDNLLFDLNQLLHKANVKFTNFDNYFFKLTILIKNVLKKFPPNKNVIFAIDGICPFSKLKLQIKRRAKVKSQENENVYLCENDKYINDITCGSTFINKISCFLVNFVKYLSSLQKYENVKFFISTDKEIGEGELKLMNWINNYVYIKKKEEEKKNNENNDLSKIQRENNIFDKNNKKNYKNVEEESFVIVGADADLLLQCLALKNIHNIFIYTYQTFNINICDNKNKKENHLIEYEKKNFMKDNKDGLIDNLKKKNKKMKVLYNLNTFINLFLNKYPQSFEFIKRDLLILFILKGNDYLPKIKEGNFSIFFEAYFRMLEKIKKIQNEETYSGFLNTKCMLNKNNFLKFLNEVEKIINFSNFFLNYNNEDAGNNNTNKYMKNIKENNYLPLSFLNELISKHIIKKDDIKIEIINEKDLYKCTIIYFKNNEKYYYSATSKKKKKSMHIAAYNFLKDNFSSYIEFINLKPFDSNEKETNNINNINYKNSIKNNNSYLEEERENLYEKIRENKINDKIENNKTNNETQIKEIYHNSNNKINKTKFNKSNEKCNLLFNKNHENEDMRLKLYLTKIYEEKYKNKINYEEEKKIVENYIQGIHWVIDMYTKTYCINFNFFYKYLFSPSLLSLYYHLSRVDKLADYNSDYRNAMKNMNLNIFKNNYEYYNFINFCINKYNKLKLNALKNVLCDEEKEKNKKDSLIITNRNQIKFFENIYDILFAKDINIVKDSIKKLNTILKSISISKKVTNYYWNIYAQKLKKFYKIIFYKGTKIYISKFSLFKVGLGIRKNNNYTYMQKFTKNDIYNMNKEKLDSEIDNFDNSLNNFKKGRIFCRNSLYHSNKRKIEKKIIKRKYIKVVYR</sequence>
<evidence type="ECO:0000313" key="4">
    <source>
        <dbReference type="EMBL" id="CRG95428.1"/>
    </source>
</evidence>
<protein>
    <recommendedName>
        <fullName evidence="3">Xrn1 N-terminal domain-containing protein</fullName>
    </recommendedName>
</protein>
<dbReference type="RefSeq" id="XP_028528239.1">
    <property type="nucleotide sequence ID" value="XM_028671603.1"/>
</dbReference>
<dbReference type="PANTHER" id="PTHR12341">
    <property type="entry name" value="5'-&gt;3' EXORIBONUCLEASE"/>
    <property type="match status" value="1"/>
</dbReference>
<dbReference type="Gene3D" id="3.40.50.12390">
    <property type="match status" value="1"/>
</dbReference>
<evidence type="ECO:0000313" key="5">
    <source>
        <dbReference type="Proteomes" id="UP000220797"/>
    </source>
</evidence>
<keyword evidence="2" id="KW-0732">Signal</keyword>
<evidence type="ECO:0000256" key="1">
    <source>
        <dbReference type="ARBA" id="ARBA00038299"/>
    </source>
</evidence>